<keyword evidence="5 11" id="KW-0812">Transmembrane</keyword>
<accession>A0AAP3UXJ2</accession>
<dbReference type="GO" id="GO:0009274">
    <property type="term" value="C:peptidoglycan-based cell wall"/>
    <property type="evidence" value="ECO:0007669"/>
    <property type="project" value="InterPro"/>
</dbReference>
<organism evidence="13 14">
    <name type="scientific">Marinimicrococcus flavescens</name>
    <dbReference type="NCBI Taxonomy" id="3031815"/>
    <lineage>
        <taxon>Bacteria</taxon>
        <taxon>Pseudomonadati</taxon>
        <taxon>Pseudomonadota</taxon>
        <taxon>Alphaproteobacteria</taxon>
        <taxon>Geminicoccales</taxon>
        <taxon>Geminicoccaceae</taxon>
        <taxon>Marinimicrococcus</taxon>
    </lineage>
</organism>
<evidence type="ECO:0000256" key="9">
    <source>
        <dbReference type="ARBA" id="ARBA00023136"/>
    </source>
</evidence>
<evidence type="ECO:0000256" key="11">
    <source>
        <dbReference type="HAMAP-Rule" id="MF_00766"/>
    </source>
</evidence>
<keyword evidence="6 11" id="KW-0133">Cell shape</keyword>
<gene>
    <name evidence="11 13" type="primary">mtgA</name>
    <name evidence="13" type="ORF">PZ740_02535</name>
</gene>
<dbReference type="HAMAP" id="MF_00766">
    <property type="entry name" value="PGT_MtgA"/>
    <property type="match status" value="1"/>
</dbReference>
<dbReference type="GO" id="GO:0009252">
    <property type="term" value="P:peptidoglycan biosynthetic process"/>
    <property type="evidence" value="ECO:0007669"/>
    <property type="project" value="UniProtKB-UniRule"/>
</dbReference>
<comment type="pathway">
    <text evidence="11">Cell wall biogenesis; peptidoglycan biosynthesis.</text>
</comment>
<evidence type="ECO:0000259" key="12">
    <source>
        <dbReference type="Pfam" id="PF00912"/>
    </source>
</evidence>
<dbReference type="PANTHER" id="PTHR30400">
    <property type="entry name" value="MONOFUNCTIONAL BIOSYNTHETIC PEPTIDOGLYCAN TRANSGLYCOSYLASE"/>
    <property type="match status" value="1"/>
</dbReference>
<dbReference type="RefSeq" id="WP_327787672.1">
    <property type="nucleotide sequence ID" value="NZ_JARGEQ010000016.1"/>
</dbReference>
<sequence>MARSRDVKSRWVSAGEARLRRARRWLVRLAVLALIAPFVLIALFSVVPVPITPLMVIRMVQGHGLDKQWVPLEDIAPELRFAVIAAEDNVFCEHGGFDWKALRGQFEVALDGGRPRGASTITMQAAKNLLLWPGRDLLRKAAEAWLTPQLELLWSKRRVMEVYLNIVEFGPGIYGAESAARHFFRKPASELGRREAAALAAVLPNPLRWSPRSGSAFVKSRTDTIARRIDQLGPLLDCVR</sequence>
<dbReference type="InterPro" id="IPR011812">
    <property type="entry name" value="Pep_trsgly"/>
</dbReference>
<evidence type="ECO:0000256" key="6">
    <source>
        <dbReference type="ARBA" id="ARBA00022960"/>
    </source>
</evidence>
<dbReference type="EC" id="2.4.99.28" evidence="11"/>
<keyword evidence="14" id="KW-1185">Reference proteome</keyword>
<evidence type="ECO:0000256" key="1">
    <source>
        <dbReference type="ARBA" id="ARBA00022475"/>
    </source>
</evidence>
<dbReference type="NCBIfam" id="TIGR02070">
    <property type="entry name" value="mono_pep_trsgly"/>
    <property type="match status" value="1"/>
</dbReference>
<proteinExistence type="inferred from homology"/>
<keyword evidence="9 11" id="KW-0472">Membrane</keyword>
<feature type="domain" description="Glycosyl transferase family 51" evidence="12">
    <location>
        <begin position="63"/>
        <end position="228"/>
    </location>
</feature>
<evidence type="ECO:0000256" key="4">
    <source>
        <dbReference type="ARBA" id="ARBA00022679"/>
    </source>
</evidence>
<protein>
    <recommendedName>
        <fullName evidence="11">Biosynthetic peptidoglycan transglycosylase</fullName>
        <ecNumber evidence="11">2.4.99.28</ecNumber>
    </recommendedName>
    <alternativeName>
        <fullName evidence="11">Glycan polymerase</fullName>
    </alternativeName>
    <alternativeName>
        <fullName evidence="11">Peptidoglycan glycosyltransferase MtgA</fullName>
        <shortName evidence="11">PGT</shortName>
    </alternativeName>
</protein>
<dbReference type="Gene3D" id="1.10.3810.10">
    <property type="entry name" value="Biosynthetic peptidoglycan transglycosylase-like"/>
    <property type="match status" value="1"/>
</dbReference>
<keyword evidence="1 11" id="KW-1003">Cell membrane</keyword>
<evidence type="ECO:0000256" key="2">
    <source>
        <dbReference type="ARBA" id="ARBA00022519"/>
    </source>
</evidence>
<dbReference type="AlphaFoldDB" id="A0AAP3UXJ2"/>
<keyword evidence="8 11" id="KW-1133">Transmembrane helix</keyword>
<comment type="similarity">
    <text evidence="11">Belongs to the glycosyltransferase 51 family.</text>
</comment>
<evidence type="ECO:0000256" key="8">
    <source>
        <dbReference type="ARBA" id="ARBA00022989"/>
    </source>
</evidence>
<dbReference type="PANTHER" id="PTHR30400:SF0">
    <property type="entry name" value="BIOSYNTHETIC PEPTIDOGLYCAN TRANSGLYCOSYLASE"/>
    <property type="match status" value="1"/>
</dbReference>
<comment type="function">
    <text evidence="11">Peptidoglycan polymerase that catalyzes glycan chain elongation from lipid-linked precursors.</text>
</comment>
<evidence type="ECO:0000256" key="5">
    <source>
        <dbReference type="ARBA" id="ARBA00022692"/>
    </source>
</evidence>
<keyword evidence="10 11" id="KW-0961">Cell wall biogenesis/degradation</keyword>
<dbReference type="SUPFAM" id="SSF53955">
    <property type="entry name" value="Lysozyme-like"/>
    <property type="match status" value="1"/>
</dbReference>
<reference evidence="13 14" key="1">
    <citation type="submission" date="2023-03" db="EMBL/GenBank/DDBJ databases">
        <title>YIM 152171 draft genome.</title>
        <authorList>
            <person name="Yang Z."/>
        </authorList>
    </citation>
    <scope>NUCLEOTIDE SEQUENCE [LARGE SCALE GENOMIC DNA]</scope>
    <source>
        <strain evidence="13 14">YIM 152171</strain>
    </source>
</reference>
<dbReference type="Pfam" id="PF00912">
    <property type="entry name" value="Transgly"/>
    <property type="match status" value="1"/>
</dbReference>
<dbReference type="GO" id="GO:0005886">
    <property type="term" value="C:plasma membrane"/>
    <property type="evidence" value="ECO:0007669"/>
    <property type="project" value="UniProtKB-SubCell"/>
</dbReference>
<evidence type="ECO:0000313" key="14">
    <source>
        <dbReference type="Proteomes" id="UP001301140"/>
    </source>
</evidence>
<comment type="catalytic activity">
    <reaction evidence="11">
        <text>[GlcNAc-(1-&gt;4)-Mur2Ac(oyl-L-Ala-gamma-D-Glu-L-Lys-D-Ala-D-Ala)](n)-di-trans,octa-cis-undecaprenyl diphosphate + beta-D-GlcNAc-(1-&gt;4)-Mur2Ac(oyl-L-Ala-gamma-D-Glu-L-Lys-D-Ala-D-Ala)-di-trans,octa-cis-undecaprenyl diphosphate = [GlcNAc-(1-&gt;4)-Mur2Ac(oyl-L-Ala-gamma-D-Glu-L-Lys-D-Ala-D-Ala)](n+1)-di-trans,octa-cis-undecaprenyl diphosphate + di-trans,octa-cis-undecaprenyl diphosphate + H(+)</text>
        <dbReference type="Rhea" id="RHEA:23708"/>
        <dbReference type="Rhea" id="RHEA-COMP:9602"/>
        <dbReference type="Rhea" id="RHEA-COMP:9603"/>
        <dbReference type="ChEBI" id="CHEBI:15378"/>
        <dbReference type="ChEBI" id="CHEBI:58405"/>
        <dbReference type="ChEBI" id="CHEBI:60033"/>
        <dbReference type="ChEBI" id="CHEBI:78435"/>
        <dbReference type="EC" id="2.4.99.28"/>
    </reaction>
</comment>
<comment type="caution">
    <text evidence="13">The sequence shown here is derived from an EMBL/GenBank/DDBJ whole genome shotgun (WGS) entry which is preliminary data.</text>
</comment>
<dbReference type="GO" id="GO:0016763">
    <property type="term" value="F:pentosyltransferase activity"/>
    <property type="evidence" value="ECO:0007669"/>
    <property type="project" value="InterPro"/>
</dbReference>
<dbReference type="InterPro" id="IPR023346">
    <property type="entry name" value="Lysozyme-like_dom_sf"/>
</dbReference>
<keyword evidence="3 11" id="KW-0328">Glycosyltransferase</keyword>
<dbReference type="InterPro" id="IPR036950">
    <property type="entry name" value="PBP_transglycosylase"/>
</dbReference>
<feature type="transmembrane region" description="Helical" evidence="11">
    <location>
        <begin position="25"/>
        <end position="47"/>
    </location>
</feature>
<keyword evidence="4 11" id="KW-0808">Transferase</keyword>
<dbReference type="EMBL" id="JARGEQ010000016">
    <property type="protein sequence ID" value="MDF1585258.1"/>
    <property type="molecule type" value="Genomic_DNA"/>
</dbReference>
<evidence type="ECO:0000256" key="7">
    <source>
        <dbReference type="ARBA" id="ARBA00022984"/>
    </source>
</evidence>
<comment type="subcellular location">
    <subcellularLocation>
        <location evidence="11">Cell inner membrane</location>
        <topology evidence="11">Single-pass membrane protein</topology>
    </subcellularLocation>
</comment>
<dbReference type="GO" id="GO:0008360">
    <property type="term" value="P:regulation of cell shape"/>
    <property type="evidence" value="ECO:0007669"/>
    <property type="project" value="UniProtKB-KW"/>
</dbReference>
<name>A0AAP3UXJ2_9PROT</name>
<dbReference type="InterPro" id="IPR001264">
    <property type="entry name" value="Glyco_trans_51"/>
</dbReference>
<keyword evidence="2 11" id="KW-0997">Cell inner membrane</keyword>
<evidence type="ECO:0000256" key="10">
    <source>
        <dbReference type="ARBA" id="ARBA00023316"/>
    </source>
</evidence>
<keyword evidence="7 11" id="KW-0573">Peptidoglycan synthesis</keyword>
<evidence type="ECO:0000313" key="13">
    <source>
        <dbReference type="EMBL" id="MDF1585258.1"/>
    </source>
</evidence>
<dbReference type="Proteomes" id="UP001301140">
    <property type="component" value="Unassembled WGS sequence"/>
</dbReference>
<dbReference type="GO" id="GO:0008955">
    <property type="term" value="F:peptidoglycan glycosyltransferase activity"/>
    <property type="evidence" value="ECO:0007669"/>
    <property type="project" value="UniProtKB-UniRule"/>
</dbReference>
<dbReference type="GO" id="GO:0071555">
    <property type="term" value="P:cell wall organization"/>
    <property type="evidence" value="ECO:0007669"/>
    <property type="project" value="UniProtKB-KW"/>
</dbReference>
<evidence type="ECO:0000256" key="3">
    <source>
        <dbReference type="ARBA" id="ARBA00022676"/>
    </source>
</evidence>